<keyword evidence="2" id="KW-0472">Membrane</keyword>
<keyword evidence="4" id="KW-1185">Reference proteome</keyword>
<evidence type="ECO:0000313" key="4">
    <source>
        <dbReference type="Proteomes" id="UP001362999"/>
    </source>
</evidence>
<protein>
    <submittedName>
        <fullName evidence="3">Uncharacterized protein</fullName>
    </submittedName>
</protein>
<evidence type="ECO:0000256" key="2">
    <source>
        <dbReference type="SAM" id="Phobius"/>
    </source>
</evidence>
<evidence type="ECO:0000256" key="1">
    <source>
        <dbReference type="SAM" id="MobiDB-lite"/>
    </source>
</evidence>
<dbReference type="EMBL" id="JAWWNJ010000003">
    <property type="protein sequence ID" value="KAK7060003.1"/>
    <property type="molecule type" value="Genomic_DNA"/>
</dbReference>
<sequence length="239" mass="25981">MIHRRTGPDSNVVVCPAKRNDGANLTEQSRTSIGASPSVTCEYGDDNPCKYSQRDRSLSQGPATCPVIADVLPRIVAAITVGAVAFFMIVITATLFCCIRRVKRKRVQREAHIFSNTETPSADTISPFTLSNQSHLPGKSALAEQLQAATNRVAELEDQAEESRSTRSTRRRLSLPVLGSGARGMLRSSHSNLEAQLHAARHEISTLAARFNALEADPNFSWGRLGGVREEPPPEYSGV</sequence>
<feature type="region of interest" description="Disordered" evidence="1">
    <location>
        <begin position="154"/>
        <end position="173"/>
    </location>
</feature>
<gene>
    <name evidence="3" type="ORF">R3P38DRAFT_3524199</name>
</gene>
<dbReference type="Proteomes" id="UP001362999">
    <property type="component" value="Unassembled WGS sequence"/>
</dbReference>
<accession>A0AAW0E8B9</accession>
<name>A0AAW0E8B9_9AGAR</name>
<proteinExistence type="predicted"/>
<keyword evidence="2" id="KW-1133">Transmembrane helix</keyword>
<feature type="transmembrane region" description="Helical" evidence="2">
    <location>
        <begin position="75"/>
        <end position="99"/>
    </location>
</feature>
<dbReference type="AlphaFoldDB" id="A0AAW0E8B9"/>
<keyword evidence="2" id="KW-0812">Transmembrane</keyword>
<evidence type="ECO:0000313" key="3">
    <source>
        <dbReference type="EMBL" id="KAK7060003.1"/>
    </source>
</evidence>
<reference evidence="3 4" key="1">
    <citation type="journal article" date="2024" name="J Genomics">
        <title>Draft genome sequencing and assembly of Favolaschia claudopus CIRM-BRFM 2984 isolated from oak limbs.</title>
        <authorList>
            <person name="Navarro D."/>
            <person name="Drula E."/>
            <person name="Chaduli D."/>
            <person name="Cazenave R."/>
            <person name="Ahrendt S."/>
            <person name="Wang J."/>
            <person name="Lipzen A."/>
            <person name="Daum C."/>
            <person name="Barry K."/>
            <person name="Grigoriev I.V."/>
            <person name="Favel A."/>
            <person name="Rosso M.N."/>
            <person name="Martin F."/>
        </authorList>
    </citation>
    <scope>NUCLEOTIDE SEQUENCE [LARGE SCALE GENOMIC DNA]</scope>
    <source>
        <strain evidence="3 4">CIRM-BRFM 2984</strain>
    </source>
</reference>
<organism evidence="3 4">
    <name type="scientific">Favolaschia claudopus</name>
    <dbReference type="NCBI Taxonomy" id="2862362"/>
    <lineage>
        <taxon>Eukaryota</taxon>
        <taxon>Fungi</taxon>
        <taxon>Dikarya</taxon>
        <taxon>Basidiomycota</taxon>
        <taxon>Agaricomycotina</taxon>
        <taxon>Agaricomycetes</taxon>
        <taxon>Agaricomycetidae</taxon>
        <taxon>Agaricales</taxon>
        <taxon>Marasmiineae</taxon>
        <taxon>Mycenaceae</taxon>
        <taxon>Favolaschia</taxon>
    </lineage>
</organism>
<comment type="caution">
    <text evidence="3">The sequence shown here is derived from an EMBL/GenBank/DDBJ whole genome shotgun (WGS) entry which is preliminary data.</text>
</comment>